<dbReference type="AlphaFoldDB" id="A0A5N5QTL6"/>
<dbReference type="OrthoDB" id="8922241at2759"/>
<name>A0A5N5QTL6_9AGAM</name>
<feature type="compositionally biased region" description="Polar residues" evidence="1">
    <location>
        <begin position="82"/>
        <end position="94"/>
    </location>
</feature>
<keyword evidence="3" id="KW-1185">Reference proteome</keyword>
<comment type="caution">
    <text evidence="2">The sequence shown here is derived from an EMBL/GenBank/DDBJ whole genome shotgun (WGS) entry which is preliminary data.</text>
</comment>
<organism evidence="2 3">
    <name type="scientific">Ceratobasidium theobromae</name>
    <dbReference type="NCBI Taxonomy" id="1582974"/>
    <lineage>
        <taxon>Eukaryota</taxon>
        <taxon>Fungi</taxon>
        <taxon>Dikarya</taxon>
        <taxon>Basidiomycota</taxon>
        <taxon>Agaricomycotina</taxon>
        <taxon>Agaricomycetes</taxon>
        <taxon>Cantharellales</taxon>
        <taxon>Ceratobasidiaceae</taxon>
        <taxon>Ceratobasidium</taxon>
    </lineage>
</organism>
<keyword evidence="2" id="KW-0479">Metal-binding</keyword>
<feature type="compositionally biased region" description="Basic and acidic residues" evidence="1">
    <location>
        <begin position="64"/>
        <end position="80"/>
    </location>
</feature>
<sequence length="149" mass="16339">MSHMHQQNSTGQYYPSVSSTNPATQHNEPPSFQAFPAPPPPVHTTPQQDPIAVSATRRSTNRYRAADDSTIHGPSDRDPELSSVQSQRQRTNTLPAFVPFPSAAPDHRYGPPAGYHAPEVRPIPPPAFVPETSSSFLLLPPPDAIRYPR</sequence>
<reference evidence="2 3" key="1">
    <citation type="journal article" date="2019" name="Fungal Biol. Biotechnol.">
        <title>Draft genome sequence of fastidious pathogen Ceratobasidium theobromae, which causes vascular-streak dieback in Theobroma cacao.</title>
        <authorList>
            <person name="Ali S.S."/>
            <person name="Asman A."/>
            <person name="Shao J."/>
            <person name="Firmansyah A.P."/>
            <person name="Susilo A.W."/>
            <person name="Rosmana A."/>
            <person name="McMahon P."/>
            <person name="Junaid M."/>
            <person name="Guest D."/>
            <person name="Kheng T.Y."/>
            <person name="Meinhardt L.W."/>
            <person name="Bailey B.A."/>
        </authorList>
    </citation>
    <scope>NUCLEOTIDE SEQUENCE [LARGE SCALE GENOMIC DNA]</scope>
    <source>
        <strain evidence="2 3">CT2</strain>
    </source>
</reference>
<feature type="compositionally biased region" description="Polar residues" evidence="1">
    <location>
        <begin position="1"/>
        <end position="28"/>
    </location>
</feature>
<evidence type="ECO:0000313" key="3">
    <source>
        <dbReference type="Proteomes" id="UP000383932"/>
    </source>
</evidence>
<dbReference type="EMBL" id="SSOP01000012">
    <property type="protein sequence ID" value="KAB5595092.1"/>
    <property type="molecule type" value="Genomic_DNA"/>
</dbReference>
<proteinExistence type="predicted"/>
<feature type="region of interest" description="Disordered" evidence="1">
    <location>
        <begin position="1"/>
        <end position="149"/>
    </location>
</feature>
<keyword evidence="2" id="KW-0863">Zinc-finger</keyword>
<evidence type="ECO:0000313" key="2">
    <source>
        <dbReference type="EMBL" id="KAB5595092.1"/>
    </source>
</evidence>
<protein>
    <submittedName>
        <fullName evidence="2">C2H2-type zinc-finger protein</fullName>
    </submittedName>
</protein>
<dbReference type="Proteomes" id="UP000383932">
    <property type="component" value="Unassembled WGS sequence"/>
</dbReference>
<gene>
    <name evidence="2" type="ORF">CTheo_1380</name>
</gene>
<evidence type="ECO:0000256" key="1">
    <source>
        <dbReference type="SAM" id="MobiDB-lite"/>
    </source>
</evidence>
<accession>A0A5N5QTL6</accession>
<keyword evidence="2" id="KW-0862">Zinc</keyword>
<dbReference type="GO" id="GO:0008270">
    <property type="term" value="F:zinc ion binding"/>
    <property type="evidence" value="ECO:0007669"/>
    <property type="project" value="UniProtKB-KW"/>
</dbReference>